<dbReference type="PIRSF" id="PIRSF029285">
    <property type="entry name" value="Aminopept"/>
    <property type="match status" value="1"/>
</dbReference>
<dbReference type="RefSeq" id="WP_135190617.1">
    <property type="nucleotide sequence ID" value="NZ_SPUM01000105.1"/>
</dbReference>
<dbReference type="EMBL" id="SPUM01000105">
    <property type="protein sequence ID" value="TFW30880.1"/>
    <property type="molecule type" value="Genomic_DNA"/>
</dbReference>
<proteinExistence type="predicted"/>
<dbReference type="AlphaFoldDB" id="A0A4Y9SZ94"/>
<dbReference type="Pfam" id="PF10023">
    <property type="entry name" value="Aminopep"/>
    <property type="match status" value="1"/>
</dbReference>
<dbReference type="InterPro" id="IPR014553">
    <property type="entry name" value="Aminopept"/>
</dbReference>
<reference evidence="1 2" key="1">
    <citation type="submission" date="2019-03" db="EMBL/GenBank/DDBJ databases">
        <title>Draft genome of Massilia hortus sp. nov., a novel bacterial species of the Oxalobacteraceae family.</title>
        <authorList>
            <person name="Peta V."/>
            <person name="Raths R."/>
            <person name="Bucking H."/>
        </authorList>
    </citation>
    <scope>NUCLEOTIDE SEQUENCE [LARGE SCALE GENOMIC DNA]</scope>
    <source>
        <strain evidence="1 2">ONC3</strain>
    </source>
</reference>
<keyword evidence="2" id="KW-1185">Reference proteome</keyword>
<dbReference type="PROSITE" id="PS51257">
    <property type="entry name" value="PROKAR_LIPOPROTEIN"/>
    <property type="match status" value="1"/>
</dbReference>
<keyword evidence="1" id="KW-0031">Aminopeptidase</keyword>
<name>A0A4Y9SZ94_9BURK</name>
<accession>A0A4Y9SZ94</accession>
<keyword evidence="1" id="KW-0378">Hydrolase</keyword>
<comment type="caution">
    <text evidence="1">The sequence shown here is derived from an EMBL/GenBank/DDBJ whole genome shotgun (WGS) entry which is preliminary data.</text>
</comment>
<organism evidence="1 2">
    <name type="scientific">Massilia horti</name>
    <dbReference type="NCBI Taxonomy" id="2562153"/>
    <lineage>
        <taxon>Bacteria</taxon>
        <taxon>Pseudomonadati</taxon>
        <taxon>Pseudomonadota</taxon>
        <taxon>Betaproteobacteria</taxon>
        <taxon>Burkholderiales</taxon>
        <taxon>Oxalobacteraceae</taxon>
        <taxon>Telluria group</taxon>
        <taxon>Massilia</taxon>
    </lineage>
</organism>
<evidence type="ECO:0000313" key="1">
    <source>
        <dbReference type="EMBL" id="TFW30880.1"/>
    </source>
</evidence>
<gene>
    <name evidence="1" type="ORF">E4O92_15375</name>
</gene>
<dbReference type="OrthoDB" id="357991at2"/>
<dbReference type="Proteomes" id="UP000297258">
    <property type="component" value="Unassembled WGS sequence"/>
</dbReference>
<dbReference type="GO" id="GO:0004177">
    <property type="term" value="F:aminopeptidase activity"/>
    <property type="evidence" value="ECO:0007669"/>
    <property type="project" value="UniProtKB-KW"/>
</dbReference>
<sequence length="371" mass="41891">MNLSRFSRIGRSLLLTGAAAGLLAGCSTLNYYTQAAQGQLELMSDAKPIDDWLADPGTNPKLRVRLETARQIRRFAVKELGLPDNSSYKNYAALSRPYVLWNVVATPELSLKPLQWCFPVAGCVNYRGYYNKDDAQAYARELRQGGNDVEVGGVAAYSTLGWFSDPLLSTFINYPDAELARMLFHELAHQVVYVQGDSQFNESFASAVEEEGVARWLDRFGSDATREAYERYWARKHAFHALLMKSRKELELVYKSPLPDVEKRIAKARVFTQLKDEYQVLKQSWGGYAGYDKFFAEPLSNAHLASIATYSDFVPAFKVLLERERSFPRFYAAVRRISQLGKEDRHRVLKALGAAAPDDPLVVQRTMASAR</sequence>
<protein>
    <submittedName>
        <fullName evidence="1">Aminopeptidase</fullName>
    </submittedName>
</protein>
<evidence type="ECO:0000313" key="2">
    <source>
        <dbReference type="Proteomes" id="UP000297258"/>
    </source>
</evidence>
<keyword evidence="1" id="KW-0645">Protease</keyword>